<dbReference type="Proteomes" id="UP001501470">
    <property type="component" value="Unassembled WGS sequence"/>
</dbReference>
<evidence type="ECO:0000256" key="3">
    <source>
        <dbReference type="ARBA" id="ARBA00022692"/>
    </source>
</evidence>
<keyword evidence="5 6" id="KW-0472">Membrane</keyword>
<feature type="domain" description="ABC3 transporter permease C-terminal" evidence="7">
    <location>
        <begin position="279"/>
        <end position="347"/>
    </location>
</feature>
<feature type="transmembrane region" description="Helical" evidence="6">
    <location>
        <begin position="489"/>
        <end position="507"/>
    </location>
</feature>
<feature type="transmembrane region" description="Helical" evidence="6">
    <location>
        <begin position="917"/>
        <end position="947"/>
    </location>
</feature>
<feature type="transmembrane region" description="Helical" evidence="6">
    <location>
        <begin position="967"/>
        <end position="995"/>
    </location>
</feature>
<feature type="transmembrane region" description="Helical" evidence="6">
    <location>
        <begin position="408"/>
        <end position="426"/>
    </location>
</feature>
<dbReference type="PANTHER" id="PTHR30287">
    <property type="entry name" value="MEMBRANE COMPONENT OF PREDICTED ABC SUPERFAMILY METABOLITE UPTAKE TRANSPORTER"/>
    <property type="match status" value="1"/>
</dbReference>
<protein>
    <recommendedName>
        <fullName evidence="7">ABC3 transporter permease C-terminal domain-containing protein</fullName>
    </recommendedName>
</protein>
<comment type="caution">
    <text evidence="8">The sequence shown here is derived from an EMBL/GenBank/DDBJ whole genome shotgun (WGS) entry which is preliminary data.</text>
</comment>
<comment type="subcellular location">
    <subcellularLocation>
        <location evidence="1">Cell membrane</location>
        <topology evidence="1">Multi-pass membrane protein</topology>
    </subcellularLocation>
</comment>
<feature type="transmembrane region" description="Helical" evidence="6">
    <location>
        <begin position="432"/>
        <end position="455"/>
    </location>
</feature>
<evidence type="ECO:0000256" key="2">
    <source>
        <dbReference type="ARBA" id="ARBA00022475"/>
    </source>
</evidence>
<dbReference type="InterPro" id="IPR038766">
    <property type="entry name" value="Membrane_comp_ABC_pdt"/>
</dbReference>
<keyword evidence="3 6" id="KW-0812">Transmembrane</keyword>
<keyword evidence="4 6" id="KW-1133">Transmembrane helix</keyword>
<sequence length="1006" mass="103119">MLLLVLDALRRRPAQWLAVAALTALLYAIAAAGPQFAAAATARAAAADVAAAPAAQRILTVHRGTPVGRDPQGALAEFRADVERLLDSSTAPVLGLTRPLTSVTGGFKRVAPVAYRDGVCEHVRVSGACPAAAGEAMLSRRAADTLGLRAGDQVKLRTQSATEVTLRVTGTYERTDPSGAYWAEPLFGPGQITAGEEALDPAFVSLATFGDEGFDEPTAVYTTSLPARIVSGAGRDELRDTQEALEKAGFTFVPPDQSLLDAVDADRAAVRKGMLVAWVQALVLCWLALAIAGRHTAQDRRPDIALLKLRGSTRLRMLRLTAGQHLLPMLLALPVGLLLGVFGAREAADADVPAAQLWPAAQLTGAAVVAAFVVGLTVLVLGEVATFRAPVATLLRRVPSQRRGWQRRTLDVVVLVAAAAALYQAHAGGTTTGLGVAAPALTALAGAVLMARLLAAGSDRLGRGALRFGQIKLALTALRFSRQPGADRILVLMAVAVALLGLAAQGFTIGRTARADRASVELGAARVLTVQAANHTALLAAVRRADPGGRTAMAVVADLGASPPVLAVDSARLAAVADWRPEYGPRSALDPTAARAEPLPLISGTGLTLDARNDSAEPVRLVLTLRHGVTGADVSVPIGPVPPGEHQAAASVRGCESGCRIVGLVLAGPSDVDKRPVSAPANSALVVRELRQQGPDAVILSGASLGDQRRWRGADTGPAMSVGARQGALTLRIPKPVVDNAAVGDNHAYVVDVVAAVPVILAGPAPKAWLAGDPALPLFGGSSVPVRVAATTAVLPVLGRAGTVIDLDAAVHAAADAGTAGVPQVWIAAGTPQATVDALTAELAAAGVTVLAADSVERRIERLDQDGSALATRFQLLVALCALLLAAVAATVAVTVQEAARAREWRALRAQGLPMRAAVGVETGGQAALVAFGVLGGLVVAGAAARVTDVPAVFLDDWRLLPPPETLQLSVLGGTGLLALTVLGAASGAVMLAWIRNLRNSDGGRR</sequence>
<evidence type="ECO:0000313" key="9">
    <source>
        <dbReference type="Proteomes" id="UP001501470"/>
    </source>
</evidence>
<feature type="transmembrane region" description="Helical" evidence="6">
    <location>
        <begin position="275"/>
        <end position="292"/>
    </location>
</feature>
<evidence type="ECO:0000259" key="7">
    <source>
        <dbReference type="Pfam" id="PF02687"/>
    </source>
</evidence>
<reference evidence="8 9" key="1">
    <citation type="journal article" date="2019" name="Int. J. Syst. Evol. Microbiol.">
        <title>The Global Catalogue of Microorganisms (GCM) 10K type strain sequencing project: providing services to taxonomists for standard genome sequencing and annotation.</title>
        <authorList>
            <consortium name="The Broad Institute Genomics Platform"/>
            <consortium name="The Broad Institute Genome Sequencing Center for Infectious Disease"/>
            <person name="Wu L."/>
            <person name="Ma J."/>
        </authorList>
    </citation>
    <scope>NUCLEOTIDE SEQUENCE [LARGE SCALE GENOMIC DNA]</scope>
    <source>
        <strain evidence="8 9">JCM 15933</strain>
    </source>
</reference>
<evidence type="ECO:0000256" key="1">
    <source>
        <dbReference type="ARBA" id="ARBA00004651"/>
    </source>
</evidence>
<feature type="transmembrane region" description="Helical" evidence="6">
    <location>
        <begin position="874"/>
        <end position="896"/>
    </location>
</feature>
<name>A0ABN2A4I0_9ACTN</name>
<evidence type="ECO:0000313" key="8">
    <source>
        <dbReference type="EMBL" id="GAA1510917.1"/>
    </source>
</evidence>
<accession>A0ABN2A4I0</accession>
<organism evidence="8 9">
    <name type="scientific">Dactylosporangium maewongense</name>
    <dbReference type="NCBI Taxonomy" id="634393"/>
    <lineage>
        <taxon>Bacteria</taxon>
        <taxon>Bacillati</taxon>
        <taxon>Actinomycetota</taxon>
        <taxon>Actinomycetes</taxon>
        <taxon>Micromonosporales</taxon>
        <taxon>Micromonosporaceae</taxon>
        <taxon>Dactylosporangium</taxon>
    </lineage>
</organism>
<dbReference type="RefSeq" id="WP_344502115.1">
    <property type="nucleotide sequence ID" value="NZ_BAAAQD010000004.1"/>
</dbReference>
<dbReference type="PANTHER" id="PTHR30287:SF2">
    <property type="entry name" value="BLL1001 PROTEIN"/>
    <property type="match status" value="1"/>
</dbReference>
<evidence type="ECO:0000256" key="4">
    <source>
        <dbReference type="ARBA" id="ARBA00022989"/>
    </source>
</evidence>
<proteinExistence type="predicted"/>
<gene>
    <name evidence="8" type="ORF">GCM10009827_026390</name>
</gene>
<keyword evidence="2" id="KW-1003">Cell membrane</keyword>
<evidence type="ECO:0000256" key="6">
    <source>
        <dbReference type="SAM" id="Phobius"/>
    </source>
</evidence>
<dbReference type="InterPro" id="IPR003838">
    <property type="entry name" value="ABC3_permease_C"/>
</dbReference>
<evidence type="ECO:0000256" key="5">
    <source>
        <dbReference type="ARBA" id="ARBA00023136"/>
    </source>
</evidence>
<keyword evidence="9" id="KW-1185">Reference proteome</keyword>
<feature type="transmembrane region" description="Helical" evidence="6">
    <location>
        <begin position="364"/>
        <end position="387"/>
    </location>
</feature>
<dbReference type="Pfam" id="PF02687">
    <property type="entry name" value="FtsX"/>
    <property type="match status" value="1"/>
</dbReference>
<feature type="transmembrane region" description="Helical" evidence="6">
    <location>
        <begin position="326"/>
        <end position="344"/>
    </location>
</feature>
<dbReference type="EMBL" id="BAAAQD010000004">
    <property type="protein sequence ID" value="GAA1510917.1"/>
    <property type="molecule type" value="Genomic_DNA"/>
</dbReference>